<dbReference type="Proteomes" id="UP000280344">
    <property type="component" value="Chromosome"/>
</dbReference>
<evidence type="ECO:0000313" key="2">
    <source>
        <dbReference type="Proteomes" id="UP000280344"/>
    </source>
</evidence>
<accession>A0A3Q9G3N2</accession>
<proteinExistence type="predicted"/>
<organism evidence="1 2">
    <name type="scientific">Flaviflexus ciconiae</name>
    <dbReference type="NCBI Taxonomy" id="2496867"/>
    <lineage>
        <taxon>Bacteria</taxon>
        <taxon>Bacillati</taxon>
        <taxon>Actinomycetota</taxon>
        <taxon>Actinomycetes</taxon>
        <taxon>Actinomycetales</taxon>
        <taxon>Actinomycetaceae</taxon>
        <taxon>Flaviflexus</taxon>
    </lineage>
</organism>
<gene>
    <name evidence="1" type="ORF">EJ997_10430</name>
</gene>
<dbReference type="AlphaFoldDB" id="A0A3Q9G3N2"/>
<keyword evidence="2" id="KW-1185">Reference proteome</keyword>
<sequence length="82" mass="9760">MGGLRCLRGKLCLLTSSRSARRAHRRPQHARARPRCRHCSCRRERHCLLLWSDRGLPRPSGRPRPCSRRHRLYVSDRTNCFR</sequence>
<evidence type="ECO:0000313" key="1">
    <source>
        <dbReference type="EMBL" id="AZQ78244.1"/>
    </source>
</evidence>
<dbReference type="EMBL" id="CP034593">
    <property type="protein sequence ID" value="AZQ78244.1"/>
    <property type="molecule type" value="Genomic_DNA"/>
</dbReference>
<name>A0A3Q9G3N2_9ACTO</name>
<dbReference type="KEGG" id="flh:EJ997_10430"/>
<protein>
    <submittedName>
        <fullName evidence="1">Uncharacterized protein</fullName>
    </submittedName>
</protein>
<reference evidence="1 2" key="1">
    <citation type="submission" date="2018-12" db="EMBL/GenBank/DDBJ databases">
        <title>Complete genome sequence of Flaviflexus sp. H23T48.</title>
        <authorList>
            <person name="Bae J.-W."/>
            <person name="Lee J.-Y."/>
        </authorList>
    </citation>
    <scope>NUCLEOTIDE SEQUENCE [LARGE SCALE GENOMIC DNA]</scope>
    <source>
        <strain evidence="1 2">H23T48</strain>
    </source>
</reference>